<sequence length="152" mass="16335">MQDSKLIFSDAQTINADEYSDNLLDLEEGSVVDQQAGPAWLCMRVVTAGSVTNLAAGLSVTLETRDDVNFASGPGNAPATQKGVVEIPNIPLAELQVDGAVFCVGFLMDDLKRYLKVFYSDEGDSIGGTLNVDTWIQNQPVTKLKTQKLPIA</sequence>
<name>A0A0F9N526_9ZZZZ</name>
<organism evidence="1">
    <name type="scientific">marine sediment metagenome</name>
    <dbReference type="NCBI Taxonomy" id="412755"/>
    <lineage>
        <taxon>unclassified sequences</taxon>
        <taxon>metagenomes</taxon>
        <taxon>ecological metagenomes</taxon>
    </lineage>
</organism>
<dbReference type="AlphaFoldDB" id="A0A0F9N526"/>
<gene>
    <name evidence="1" type="ORF">LCGC14_1072520</name>
</gene>
<proteinExistence type="predicted"/>
<accession>A0A0F9N526</accession>
<dbReference type="Gene3D" id="2.60.120.1110">
    <property type="match status" value="1"/>
</dbReference>
<dbReference type="EMBL" id="LAZR01004631">
    <property type="protein sequence ID" value="KKN06907.1"/>
    <property type="molecule type" value="Genomic_DNA"/>
</dbReference>
<evidence type="ECO:0000313" key="1">
    <source>
        <dbReference type="EMBL" id="KKN06907.1"/>
    </source>
</evidence>
<protein>
    <submittedName>
        <fullName evidence="1">Uncharacterized protein</fullName>
    </submittedName>
</protein>
<comment type="caution">
    <text evidence="1">The sequence shown here is derived from an EMBL/GenBank/DDBJ whole genome shotgun (WGS) entry which is preliminary data.</text>
</comment>
<reference evidence="1" key="1">
    <citation type="journal article" date="2015" name="Nature">
        <title>Complex archaea that bridge the gap between prokaryotes and eukaryotes.</title>
        <authorList>
            <person name="Spang A."/>
            <person name="Saw J.H."/>
            <person name="Jorgensen S.L."/>
            <person name="Zaremba-Niedzwiedzka K."/>
            <person name="Martijn J."/>
            <person name="Lind A.E."/>
            <person name="van Eijk R."/>
            <person name="Schleper C."/>
            <person name="Guy L."/>
            <person name="Ettema T.J."/>
        </authorList>
    </citation>
    <scope>NUCLEOTIDE SEQUENCE</scope>
</reference>